<gene>
    <name evidence="1" type="ORF">FCALED_LOCUS10481</name>
</gene>
<accession>A0A9N9DL53</accession>
<comment type="caution">
    <text evidence="1">The sequence shown here is derived from an EMBL/GenBank/DDBJ whole genome shotgun (WGS) entry which is preliminary data.</text>
</comment>
<sequence length="75" mass="9032">MTLSEEVLTQLVYREYWEKPYSEWEDVKTWDHLFIIKDNRDATDQLSHDALGKELKILIKNLKPETREIEKARAI</sequence>
<name>A0A9N9DL53_9GLOM</name>
<keyword evidence="2" id="KW-1185">Reference proteome</keyword>
<evidence type="ECO:0000313" key="2">
    <source>
        <dbReference type="Proteomes" id="UP000789570"/>
    </source>
</evidence>
<proteinExistence type="predicted"/>
<reference evidence="1" key="1">
    <citation type="submission" date="2021-06" db="EMBL/GenBank/DDBJ databases">
        <authorList>
            <person name="Kallberg Y."/>
            <person name="Tangrot J."/>
            <person name="Rosling A."/>
        </authorList>
    </citation>
    <scope>NUCLEOTIDE SEQUENCE</scope>
    <source>
        <strain evidence="1">UK204</strain>
    </source>
</reference>
<protein>
    <submittedName>
        <fullName evidence="1">9505_t:CDS:1</fullName>
    </submittedName>
</protein>
<evidence type="ECO:0000313" key="1">
    <source>
        <dbReference type="EMBL" id="CAG8639288.1"/>
    </source>
</evidence>
<dbReference type="Proteomes" id="UP000789570">
    <property type="component" value="Unassembled WGS sequence"/>
</dbReference>
<organism evidence="1 2">
    <name type="scientific">Funneliformis caledonium</name>
    <dbReference type="NCBI Taxonomy" id="1117310"/>
    <lineage>
        <taxon>Eukaryota</taxon>
        <taxon>Fungi</taxon>
        <taxon>Fungi incertae sedis</taxon>
        <taxon>Mucoromycota</taxon>
        <taxon>Glomeromycotina</taxon>
        <taxon>Glomeromycetes</taxon>
        <taxon>Glomerales</taxon>
        <taxon>Glomeraceae</taxon>
        <taxon>Funneliformis</taxon>
    </lineage>
</organism>
<dbReference type="AlphaFoldDB" id="A0A9N9DL53"/>
<dbReference type="EMBL" id="CAJVPQ010003880">
    <property type="protein sequence ID" value="CAG8639288.1"/>
    <property type="molecule type" value="Genomic_DNA"/>
</dbReference>
<dbReference type="OrthoDB" id="2400734at2759"/>